<proteinExistence type="predicted"/>
<keyword evidence="2" id="KW-1185">Reference proteome</keyword>
<name>A0ABR2PRT6_9ROSI</name>
<accession>A0ABR2PRT6</accession>
<dbReference type="Proteomes" id="UP001396334">
    <property type="component" value="Unassembled WGS sequence"/>
</dbReference>
<protein>
    <submittedName>
        <fullName evidence="1">Uncharacterized protein</fullName>
    </submittedName>
</protein>
<gene>
    <name evidence="1" type="ORF">V6N11_062078</name>
</gene>
<organism evidence="1 2">
    <name type="scientific">Hibiscus sabdariffa</name>
    <name type="common">roselle</name>
    <dbReference type="NCBI Taxonomy" id="183260"/>
    <lineage>
        <taxon>Eukaryota</taxon>
        <taxon>Viridiplantae</taxon>
        <taxon>Streptophyta</taxon>
        <taxon>Embryophyta</taxon>
        <taxon>Tracheophyta</taxon>
        <taxon>Spermatophyta</taxon>
        <taxon>Magnoliopsida</taxon>
        <taxon>eudicotyledons</taxon>
        <taxon>Gunneridae</taxon>
        <taxon>Pentapetalae</taxon>
        <taxon>rosids</taxon>
        <taxon>malvids</taxon>
        <taxon>Malvales</taxon>
        <taxon>Malvaceae</taxon>
        <taxon>Malvoideae</taxon>
        <taxon>Hibiscus</taxon>
    </lineage>
</organism>
<reference evidence="1 2" key="1">
    <citation type="journal article" date="2024" name="G3 (Bethesda)">
        <title>Genome assembly of Hibiscus sabdariffa L. provides insights into metabolisms of medicinal natural products.</title>
        <authorList>
            <person name="Kim T."/>
        </authorList>
    </citation>
    <scope>NUCLEOTIDE SEQUENCE [LARGE SCALE GENOMIC DNA]</scope>
    <source>
        <strain evidence="1">TK-2024</strain>
        <tissue evidence="1">Old leaves</tissue>
    </source>
</reference>
<evidence type="ECO:0000313" key="2">
    <source>
        <dbReference type="Proteomes" id="UP001396334"/>
    </source>
</evidence>
<sequence length="94" mass="11134">MWSNKDDKKAVYWWWGNTCQERTGENKKIRRKRRDIECSGFGAVSDGRAVKVLEFQANQILGIPTMKFLRQIHVKAAHVFWVITFVKFDESFPR</sequence>
<dbReference type="EMBL" id="JBBPBN010000052">
    <property type="protein sequence ID" value="KAK8991053.1"/>
    <property type="molecule type" value="Genomic_DNA"/>
</dbReference>
<comment type="caution">
    <text evidence="1">The sequence shown here is derived from an EMBL/GenBank/DDBJ whole genome shotgun (WGS) entry which is preliminary data.</text>
</comment>
<evidence type="ECO:0000313" key="1">
    <source>
        <dbReference type="EMBL" id="KAK8991053.1"/>
    </source>
</evidence>